<evidence type="ECO:0008006" key="6">
    <source>
        <dbReference type="Google" id="ProtNLM"/>
    </source>
</evidence>
<comment type="caution">
    <text evidence="2">The sequence shown here is derived from an EMBL/GenBank/DDBJ whole genome shotgun (WGS) entry which is preliminary data.</text>
</comment>
<dbReference type="OrthoDB" id="10473646at2759"/>
<keyword evidence="4" id="KW-1185">Reference proteome</keyword>
<evidence type="ECO:0000313" key="2">
    <source>
        <dbReference type="EMBL" id="CAF1198797.1"/>
    </source>
</evidence>
<dbReference type="EMBL" id="CAJNOI010000231">
    <property type="protein sequence ID" value="CAF1198797.1"/>
    <property type="molecule type" value="Genomic_DNA"/>
</dbReference>
<evidence type="ECO:0000256" key="1">
    <source>
        <dbReference type="SAM" id="MobiDB-lite"/>
    </source>
</evidence>
<organism evidence="2 5">
    <name type="scientific">Adineta steineri</name>
    <dbReference type="NCBI Taxonomy" id="433720"/>
    <lineage>
        <taxon>Eukaryota</taxon>
        <taxon>Metazoa</taxon>
        <taxon>Spiralia</taxon>
        <taxon>Gnathifera</taxon>
        <taxon>Rotifera</taxon>
        <taxon>Eurotatoria</taxon>
        <taxon>Bdelloidea</taxon>
        <taxon>Adinetida</taxon>
        <taxon>Adinetidae</taxon>
        <taxon>Adineta</taxon>
    </lineage>
</organism>
<dbReference type="Proteomes" id="UP000663877">
    <property type="component" value="Unassembled WGS sequence"/>
</dbReference>
<reference evidence="2" key="1">
    <citation type="submission" date="2021-02" db="EMBL/GenBank/DDBJ databases">
        <authorList>
            <person name="Nowell W R."/>
        </authorList>
    </citation>
    <scope>NUCLEOTIDE SEQUENCE</scope>
</reference>
<evidence type="ECO:0000313" key="4">
    <source>
        <dbReference type="Proteomes" id="UP000663832"/>
    </source>
</evidence>
<dbReference type="AlphaFoldDB" id="A0A814W1D9"/>
<dbReference type="EMBL" id="CAJNOM010000490">
    <property type="protein sequence ID" value="CAF1466699.1"/>
    <property type="molecule type" value="Genomic_DNA"/>
</dbReference>
<feature type="compositionally biased region" description="Polar residues" evidence="1">
    <location>
        <begin position="96"/>
        <end position="106"/>
    </location>
</feature>
<feature type="compositionally biased region" description="Basic residues" evidence="1">
    <location>
        <begin position="107"/>
        <end position="131"/>
    </location>
</feature>
<evidence type="ECO:0000313" key="3">
    <source>
        <dbReference type="EMBL" id="CAF1466699.1"/>
    </source>
</evidence>
<sequence>MTNSSPVATTFIDVKAVFNQLWFEGCVGKLKRMGIPIDYLRWIYSWLTDRRTYVEIGDYEPAAGDTNQQVKPDEVNTEEVLVTQDVQDISDDQQIESNEPAQYQRKSSYHRRSRSAKIRHNRKHARQQKKHRFDHPIRRKFYYRFKSFMIRKTLRLYQIPFVHMKKDRDDVVVGLQNEDIRRQADHDLGTTIFHRRSFYYYKNKYQW</sequence>
<accession>A0A814W1D9</accession>
<dbReference type="Proteomes" id="UP000663832">
    <property type="component" value="Unassembled WGS sequence"/>
</dbReference>
<protein>
    <recommendedName>
        <fullName evidence="6">Reverse transcriptase domain-containing protein</fullName>
    </recommendedName>
</protein>
<name>A0A814W1D9_9BILA</name>
<evidence type="ECO:0000313" key="5">
    <source>
        <dbReference type="Proteomes" id="UP000663877"/>
    </source>
</evidence>
<gene>
    <name evidence="2" type="ORF">BJG266_LOCUS26776</name>
    <name evidence="3" type="ORF">QVE165_LOCUS41297</name>
</gene>
<proteinExistence type="predicted"/>
<feature type="region of interest" description="Disordered" evidence="1">
    <location>
        <begin position="89"/>
        <end position="131"/>
    </location>
</feature>